<accession>A0ABR2VQ88</accession>
<name>A0ABR2VQ88_9FUNG</name>
<evidence type="ECO:0000313" key="1">
    <source>
        <dbReference type="EMBL" id="KAK9692651.1"/>
    </source>
</evidence>
<dbReference type="EMBL" id="JASJQH010008443">
    <property type="protein sequence ID" value="KAK9692651.1"/>
    <property type="molecule type" value="Genomic_DNA"/>
</dbReference>
<organism evidence="1 2">
    <name type="scientific">Basidiobolus ranarum</name>
    <dbReference type="NCBI Taxonomy" id="34480"/>
    <lineage>
        <taxon>Eukaryota</taxon>
        <taxon>Fungi</taxon>
        <taxon>Fungi incertae sedis</taxon>
        <taxon>Zoopagomycota</taxon>
        <taxon>Entomophthoromycotina</taxon>
        <taxon>Basidiobolomycetes</taxon>
        <taxon>Basidiobolales</taxon>
        <taxon>Basidiobolaceae</taxon>
        <taxon>Basidiobolus</taxon>
    </lineage>
</organism>
<dbReference type="Proteomes" id="UP001479436">
    <property type="component" value="Unassembled WGS sequence"/>
</dbReference>
<sequence length="90" mass="9786">MAEQTFQALASLPNHVGSFVSDLDGKLISSTGDFGKPDEVKTVKGLLQDVSLLLNKSDSSELQRVTVHGSHFNIAMTVNSDHIYAVKERN</sequence>
<proteinExistence type="predicted"/>
<gene>
    <name evidence="1" type="ORF">K7432_014240</name>
</gene>
<evidence type="ECO:0008006" key="3">
    <source>
        <dbReference type="Google" id="ProtNLM"/>
    </source>
</evidence>
<keyword evidence="2" id="KW-1185">Reference proteome</keyword>
<reference evidence="1 2" key="1">
    <citation type="submission" date="2023-04" db="EMBL/GenBank/DDBJ databases">
        <title>Genome of Basidiobolus ranarum AG-B5.</title>
        <authorList>
            <person name="Stajich J.E."/>
            <person name="Carter-House D."/>
            <person name="Gryganskyi A."/>
        </authorList>
    </citation>
    <scope>NUCLEOTIDE SEQUENCE [LARGE SCALE GENOMIC DNA]</scope>
    <source>
        <strain evidence="1 2">AG-B5</strain>
    </source>
</reference>
<protein>
    <recommendedName>
        <fullName evidence="3">Late endosomal/lysosomal adaptor and MAPK and MTOR activator 4</fullName>
    </recommendedName>
</protein>
<evidence type="ECO:0000313" key="2">
    <source>
        <dbReference type="Proteomes" id="UP001479436"/>
    </source>
</evidence>
<comment type="caution">
    <text evidence="1">The sequence shown here is derived from an EMBL/GenBank/DDBJ whole genome shotgun (WGS) entry which is preliminary data.</text>
</comment>